<dbReference type="EMBL" id="CM037620">
    <property type="protein sequence ID" value="KAH7994871.1"/>
    <property type="molecule type" value="Genomic_DNA"/>
</dbReference>
<keyword evidence="2" id="KW-1185">Reference proteome</keyword>
<reference evidence="1" key="1">
    <citation type="submission" date="2021-08" db="EMBL/GenBank/DDBJ databases">
        <title>The first chromosome-level gecko genome reveals the dynamic sex chromosomes of Neotropical dwarf geckos (Sphaerodactylidae: Sphaerodactylus).</title>
        <authorList>
            <person name="Pinto B.J."/>
            <person name="Keating S.E."/>
            <person name="Gamble T."/>
        </authorList>
    </citation>
    <scope>NUCLEOTIDE SEQUENCE</scope>
    <source>
        <strain evidence="1">TG3544</strain>
    </source>
</reference>
<proteinExistence type="predicted"/>
<evidence type="ECO:0000313" key="2">
    <source>
        <dbReference type="Proteomes" id="UP000827872"/>
    </source>
</evidence>
<protein>
    <submittedName>
        <fullName evidence="1">Uncharacterized protein</fullName>
    </submittedName>
</protein>
<organism evidence="1 2">
    <name type="scientific">Sphaerodactylus townsendi</name>
    <dbReference type="NCBI Taxonomy" id="933632"/>
    <lineage>
        <taxon>Eukaryota</taxon>
        <taxon>Metazoa</taxon>
        <taxon>Chordata</taxon>
        <taxon>Craniata</taxon>
        <taxon>Vertebrata</taxon>
        <taxon>Euteleostomi</taxon>
        <taxon>Lepidosauria</taxon>
        <taxon>Squamata</taxon>
        <taxon>Bifurcata</taxon>
        <taxon>Gekkota</taxon>
        <taxon>Sphaerodactylidae</taxon>
        <taxon>Sphaerodactylus</taxon>
    </lineage>
</organism>
<dbReference type="Proteomes" id="UP000827872">
    <property type="component" value="Linkage Group LG07"/>
</dbReference>
<name>A0ACB8EQX4_9SAUR</name>
<comment type="caution">
    <text evidence="1">The sequence shown here is derived from an EMBL/GenBank/DDBJ whole genome shotgun (WGS) entry which is preliminary data.</text>
</comment>
<gene>
    <name evidence="1" type="ORF">K3G42_017476</name>
</gene>
<evidence type="ECO:0000313" key="1">
    <source>
        <dbReference type="EMBL" id="KAH7994871.1"/>
    </source>
</evidence>
<accession>A0ACB8EQX4</accession>
<sequence>MLSLLKTVILLKGIRSPHFQKLNTICTFFQSLNSTTLPGLISGQILFRGPSKRNVVGRYTRELGEDHRLHKCRARKRFQAGCAEESEAAKSSPQCYFLIWTRSKGSSAQRVPDALTQTTLQHHFLAHL</sequence>